<dbReference type="InterPro" id="IPR027868">
    <property type="entry name" value="C2orf72-like_C"/>
</dbReference>
<evidence type="ECO:0000313" key="3">
    <source>
        <dbReference type="EMBL" id="EHB00127.1"/>
    </source>
</evidence>
<evidence type="ECO:0000313" key="4">
    <source>
        <dbReference type="Proteomes" id="UP000006813"/>
    </source>
</evidence>
<dbReference type="PANTHER" id="PTHR22234">
    <property type="entry name" value="TESTIS SPERMATOCYTE APOPTOSIS-RELATED GENE 1 PROTEIN"/>
    <property type="match status" value="1"/>
</dbReference>
<proteinExistence type="predicted"/>
<reference evidence="3 4" key="1">
    <citation type="journal article" date="2011" name="Nature">
        <title>Genome sequencing reveals insights into physiology and longevity of the naked mole rat.</title>
        <authorList>
            <person name="Kim E.B."/>
            <person name="Fang X."/>
            <person name="Fushan A.A."/>
            <person name="Huang Z."/>
            <person name="Lobanov A.V."/>
            <person name="Han L."/>
            <person name="Marino S.M."/>
            <person name="Sun X."/>
            <person name="Turanov A.A."/>
            <person name="Yang P."/>
            <person name="Yim S.H."/>
            <person name="Zhao X."/>
            <person name="Kasaikina M.V."/>
            <person name="Stoletzki N."/>
            <person name="Peng C."/>
            <person name="Polak P."/>
            <person name="Xiong Z."/>
            <person name="Kiezun A."/>
            <person name="Zhu Y."/>
            <person name="Chen Y."/>
            <person name="Kryukov G.V."/>
            <person name="Zhang Q."/>
            <person name="Peshkin L."/>
            <person name="Yang L."/>
            <person name="Bronson R.T."/>
            <person name="Buffenstein R."/>
            <person name="Wang B."/>
            <person name="Han C."/>
            <person name="Li Q."/>
            <person name="Chen L."/>
            <person name="Zhao W."/>
            <person name="Sunyaev S.R."/>
            <person name="Park T.J."/>
            <person name="Zhang G."/>
            <person name="Wang J."/>
            <person name="Gladyshev V.N."/>
        </authorList>
    </citation>
    <scope>NUCLEOTIDE SEQUENCE [LARGE SCALE GENOMIC DNA]</scope>
</reference>
<feature type="region of interest" description="Disordered" evidence="1">
    <location>
        <begin position="171"/>
        <end position="207"/>
    </location>
</feature>
<dbReference type="Pfam" id="PF15443">
    <property type="entry name" value="DUF4630"/>
    <property type="match status" value="1"/>
</dbReference>
<dbReference type="eggNOG" id="ENOG502TDUQ">
    <property type="taxonomic scope" value="Eukaryota"/>
</dbReference>
<protein>
    <submittedName>
        <fullName evidence="3">Spermatogenesis-associated protein 3</fullName>
    </submittedName>
</protein>
<dbReference type="Pfam" id="PF15662">
    <property type="entry name" value="SPATA3"/>
    <property type="match status" value="1"/>
</dbReference>
<accession>G5ASV6</accession>
<feature type="region of interest" description="Disordered" evidence="1">
    <location>
        <begin position="243"/>
        <end position="269"/>
    </location>
</feature>
<dbReference type="PANTHER" id="PTHR22234:SF0">
    <property type="entry name" value="SPERMATOGENESIS-ASSOCIATED PROTEIN 3"/>
    <property type="match status" value="1"/>
</dbReference>
<dbReference type="Proteomes" id="UP000006813">
    <property type="component" value="Unassembled WGS sequence"/>
</dbReference>
<sequence length="269" mass="28078">MTQRASSDSSTQPSSEAAQPGTEPTPPRPEAQALPEPETETRRSPGSLSPPSPQAAPPARKAGPVTLAGLRPCSRAACPGSSTCWHCLGLCHSRIFDVLLPWDWQAMPGRGFPNLLTFYRFPGRCSEATEPSRPLNPCDSSEVSACSGVKGLSLREGVLLTRLSRLPVLGGQSQHPVGAQRPPAGRCKPRGAGDQVSGAGPGGRDAWVGAAEAPAVDPFRPASLVVEPETLQDSEEELALTTIFPNGDCEDRAQAGAAHPSPVPTGDSR</sequence>
<dbReference type="AlphaFoldDB" id="G5ASV6"/>
<evidence type="ECO:0000256" key="1">
    <source>
        <dbReference type="SAM" id="MobiDB-lite"/>
    </source>
</evidence>
<dbReference type="EMBL" id="JH166816">
    <property type="protein sequence ID" value="EHB00127.1"/>
    <property type="molecule type" value="Genomic_DNA"/>
</dbReference>
<dbReference type="InterPro" id="IPR026717">
    <property type="entry name" value="SPATA3"/>
</dbReference>
<evidence type="ECO:0000259" key="2">
    <source>
        <dbReference type="Pfam" id="PF15443"/>
    </source>
</evidence>
<dbReference type="InParanoid" id="G5ASV6"/>
<feature type="compositionally biased region" description="Polar residues" evidence="1">
    <location>
        <begin position="1"/>
        <end position="17"/>
    </location>
</feature>
<name>G5ASV6_HETGA</name>
<dbReference type="STRING" id="10181.G5ASV6"/>
<gene>
    <name evidence="3" type="ORF">GW7_10377</name>
</gene>
<feature type="region of interest" description="Disordered" evidence="1">
    <location>
        <begin position="1"/>
        <end position="63"/>
    </location>
</feature>
<organism evidence="3 4">
    <name type="scientific">Heterocephalus glaber</name>
    <name type="common">Naked mole rat</name>
    <dbReference type="NCBI Taxonomy" id="10181"/>
    <lineage>
        <taxon>Eukaryota</taxon>
        <taxon>Metazoa</taxon>
        <taxon>Chordata</taxon>
        <taxon>Craniata</taxon>
        <taxon>Vertebrata</taxon>
        <taxon>Euteleostomi</taxon>
        <taxon>Mammalia</taxon>
        <taxon>Eutheria</taxon>
        <taxon>Euarchontoglires</taxon>
        <taxon>Glires</taxon>
        <taxon>Rodentia</taxon>
        <taxon>Hystricomorpha</taxon>
        <taxon>Bathyergidae</taxon>
        <taxon>Heterocephalus</taxon>
    </lineage>
</organism>
<feature type="domain" description="C2orf72-like C-terminal" evidence="2">
    <location>
        <begin position="229"/>
        <end position="258"/>
    </location>
</feature>